<accession>A0ACC9CXF8</accession>
<gene>
    <name evidence="1" type="ORF">CGS49_11275</name>
</gene>
<protein>
    <submittedName>
        <fullName evidence="1">Uncharacterized protein</fullName>
    </submittedName>
</protein>
<comment type="caution">
    <text evidence="1">The sequence shown here is derived from an EMBL/GenBank/DDBJ whole genome shotgun (WGS) entry which is preliminary data.</text>
</comment>
<sequence length="142" mass="16122">MLKELLNNRCRIQLEKVEMNALDDPAEETGSLEVIVSDSVTTKKKSDCLRVECTRHVGFEPACNFEITVTYSVEHYLKESDSLKEVSDAAIQKEVEENIPFYIQEKRGLMNRVSLIIAQLTSAFDSAPMILPPYFQTEESTT</sequence>
<dbReference type="EMBL" id="NMTR01000021">
    <property type="protein sequence ID" value="PDX60558.1"/>
    <property type="molecule type" value="Genomic_DNA"/>
</dbReference>
<evidence type="ECO:0000313" key="2">
    <source>
        <dbReference type="Proteomes" id="UP000220959"/>
    </source>
</evidence>
<evidence type="ECO:0000313" key="1">
    <source>
        <dbReference type="EMBL" id="PDX60558.1"/>
    </source>
</evidence>
<keyword evidence="2" id="KW-1185">Reference proteome</keyword>
<dbReference type="Proteomes" id="UP000220959">
    <property type="component" value="Unassembled WGS sequence"/>
</dbReference>
<reference evidence="1 2" key="1">
    <citation type="journal article" date="2017" name="Front. Microbiol.">
        <title>New Insights into the Diversity of the Genus Faecalibacterium.</title>
        <authorList>
            <person name="Benevides L."/>
            <person name="Burman S."/>
            <person name="Martin R."/>
            <person name="Robert V."/>
            <person name="Thomas M."/>
            <person name="Miquel S."/>
            <person name="Chain F."/>
            <person name="Sokol H."/>
            <person name="Bermudez-Humaran L.G."/>
            <person name="Morrison M."/>
            <person name="Langella P."/>
            <person name="Azevedo V.A."/>
            <person name="Chatel J.M."/>
            <person name="Soares S."/>
        </authorList>
    </citation>
    <scope>NUCLEOTIDE SEQUENCE [LARGE SCALE GENOMIC DNA]</scope>
    <source>
        <strain evidence="2">CNCM I-4541</strain>
    </source>
</reference>
<organism evidence="1 2">
    <name type="scientific">Faecalibacterium langellae</name>
    <dbReference type="NCBI Taxonomy" id="3435293"/>
    <lineage>
        <taxon>Bacteria</taxon>
        <taxon>Bacillati</taxon>
        <taxon>Bacillota</taxon>
        <taxon>Clostridia</taxon>
        <taxon>Eubacteriales</taxon>
        <taxon>Oscillospiraceae</taxon>
        <taxon>Faecalibacterium</taxon>
    </lineage>
</organism>
<proteinExistence type="predicted"/>
<name>A0ACC9CXF8_9FIRM</name>